<dbReference type="InterPro" id="IPR001865">
    <property type="entry name" value="Ribosomal_uS2"/>
</dbReference>
<dbReference type="SUPFAM" id="SSF52313">
    <property type="entry name" value="Ribosomal protein S2"/>
    <property type="match status" value="1"/>
</dbReference>
<dbReference type="GO" id="GO:0003735">
    <property type="term" value="F:structural constituent of ribosome"/>
    <property type="evidence" value="ECO:0007669"/>
    <property type="project" value="InterPro"/>
</dbReference>
<feature type="compositionally biased region" description="Basic and acidic residues" evidence="2">
    <location>
        <begin position="321"/>
        <end position="344"/>
    </location>
</feature>
<dbReference type="EMBL" id="VRMN01000002">
    <property type="protein sequence ID" value="KAA8497245.1"/>
    <property type="molecule type" value="Genomic_DNA"/>
</dbReference>
<feature type="compositionally biased region" description="Basic and acidic residues" evidence="2">
    <location>
        <begin position="374"/>
        <end position="383"/>
    </location>
</feature>
<dbReference type="InterPro" id="IPR005706">
    <property type="entry name" value="Ribosomal_uS2_bac/mit/plastid"/>
</dbReference>
<evidence type="ECO:0000313" key="4">
    <source>
        <dbReference type="Proteomes" id="UP000324585"/>
    </source>
</evidence>
<keyword evidence="4" id="KW-1185">Reference proteome</keyword>
<dbReference type="GO" id="GO:0015935">
    <property type="term" value="C:small ribosomal subunit"/>
    <property type="evidence" value="ECO:0007669"/>
    <property type="project" value="InterPro"/>
</dbReference>
<feature type="compositionally biased region" description="Basic and acidic residues" evidence="2">
    <location>
        <begin position="224"/>
        <end position="237"/>
    </location>
</feature>
<feature type="compositionally biased region" description="Low complexity" evidence="2">
    <location>
        <begin position="238"/>
        <end position="252"/>
    </location>
</feature>
<comment type="caution">
    <text evidence="3">The sequence shown here is derived from an EMBL/GenBank/DDBJ whole genome shotgun (WGS) entry which is preliminary data.</text>
</comment>
<evidence type="ECO:0000313" key="3">
    <source>
        <dbReference type="EMBL" id="KAA8497245.1"/>
    </source>
</evidence>
<dbReference type="NCBIfam" id="TIGR01011">
    <property type="entry name" value="rpsB_bact"/>
    <property type="match status" value="1"/>
</dbReference>
<protein>
    <submittedName>
        <fullName evidence="3">30S ribosomal protein S2</fullName>
    </submittedName>
</protein>
<dbReference type="Proteomes" id="UP000324585">
    <property type="component" value="Unassembled WGS sequence"/>
</dbReference>
<organism evidence="3 4">
    <name type="scientific">Porphyridium purpureum</name>
    <name type="common">Red alga</name>
    <name type="synonym">Porphyridium cruentum</name>
    <dbReference type="NCBI Taxonomy" id="35688"/>
    <lineage>
        <taxon>Eukaryota</taxon>
        <taxon>Rhodophyta</taxon>
        <taxon>Bangiophyceae</taxon>
        <taxon>Porphyridiales</taxon>
        <taxon>Porphyridiaceae</taxon>
        <taxon>Porphyridium</taxon>
    </lineage>
</organism>
<dbReference type="Gene3D" id="3.40.50.10490">
    <property type="entry name" value="Glucose-6-phosphate isomerase like protein, domain 1"/>
    <property type="match status" value="1"/>
</dbReference>
<gene>
    <name evidence="3" type="ORF">FVE85_0974</name>
</gene>
<feature type="region of interest" description="Disordered" evidence="2">
    <location>
        <begin position="224"/>
        <end position="391"/>
    </location>
</feature>
<proteinExistence type="inferred from homology"/>
<dbReference type="Pfam" id="PF00318">
    <property type="entry name" value="Ribosomal_S2"/>
    <property type="match status" value="2"/>
</dbReference>
<dbReference type="GO" id="GO:0006412">
    <property type="term" value="P:translation"/>
    <property type="evidence" value="ECO:0007669"/>
    <property type="project" value="InterPro"/>
</dbReference>
<dbReference type="CDD" id="cd01425">
    <property type="entry name" value="RPS2"/>
    <property type="match status" value="1"/>
</dbReference>
<keyword evidence="3" id="KW-0689">Ribosomal protein</keyword>
<dbReference type="AlphaFoldDB" id="A0A5J4Z1M7"/>
<comment type="similarity">
    <text evidence="1">Belongs to the universal ribosomal protein uS2 family.</text>
</comment>
<dbReference type="PANTHER" id="PTHR12534:SF0">
    <property type="entry name" value="SMALL RIBOSOMAL SUBUNIT PROTEIN US2M"/>
    <property type="match status" value="1"/>
</dbReference>
<reference evidence="4" key="1">
    <citation type="journal article" date="2019" name="Nat. Commun.">
        <title>Expansion of phycobilisome linker gene families in mesophilic red algae.</title>
        <authorList>
            <person name="Lee J."/>
            <person name="Kim D."/>
            <person name="Bhattacharya D."/>
            <person name="Yoon H.S."/>
        </authorList>
    </citation>
    <scope>NUCLEOTIDE SEQUENCE [LARGE SCALE GENOMIC DNA]</scope>
    <source>
        <strain evidence="4">CCMP 1328</strain>
    </source>
</reference>
<dbReference type="PRINTS" id="PR00395">
    <property type="entry name" value="RIBOSOMALS2"/>
</dbReference>
<evidence type="ECO:0000256" key="2">
    <source>
        <dbReference type="SAM" id="MobiDB-lite"/>
    </source>
</evidence>
<name>A0A5J4Z1M7_PORPP</name>
<dbReference type="PANTHER" id="PTHR12534">
    <property type="entry name" value="30S RIBOSOMAL PROTEIN S2 PROKARYOTIC AND ORGANELLAR"/>
    <property type="match status" value="1"/>
</dbReference>
<sequence>MSARTSENVLRRFMDARVHLGHKTRVWNPRMAPFILGVRNGMHIINLDKTVVLMADALRFARELTASGGRIYWLGPREETQHDMLVSIAERTPGAIFQRKSKRWIGGMFTNAAQMGTLQRFGNKLPDALFVMDARKNRVAIAEANVMSMQVIAVLDTDCDPKEVQYPIPGNDESSLALHLYMSMMSHAMTEGHLLYRKTKQSRTPRAVASSSDSVQIMVPEAHLAGEETTHAERPVEAAETTMSETSEISASGSASVGEEPGEDAAGPGVPDMASHEHARAVEPGAPPATRDDAEGADAGSALAENRVEEGPSTAVEDVQADAHDEVSRTDHPNEVEGVERHADPGNLDAEAIGSDGQVVESETGEPGEEEAESEHRTCKDEGGEPPSPTP</sequence>
<dbReference type="InterPro" id="IPR023591">
    <property type="entry name" value="Ribosomal_uS2_flav_dom_sf"/>
</dbReference>
<accession>A0A5J4Z1M7</accession>
<dbReference type="OrthoDB" id="2320368at2759"/>
<feature type="compositionally biased region" description="Acidic residues" evidence="2">
    <location>
        <begin position="363"/>
        <end position="373"/>
    </location>
</feature>
<dbReference type="HAMAP" id="MF_00291_B">
    <property type="entry name" value="Ribosomal_uS2_B"/>
    <property type="match status" value="1"/>
</dbReference>
<evidence type="ECO:0000256" key="1">
    <source>
        <dbReference type="ARBA" id="ARBA00006242"/>
    </source>
</evidence>
<keyword evidence="3" id="KW-0687">Ribonucleoprotein</keyword>